<feature type="transmembrane region" description="Helical" evidence="1">
    <location>
        <begin position="58"/>
        <end position="76"/>
    </location>
</feature>
<gene>
    <name evidence="2" type="ORF">GCM10008023_06100</name>
</gene>
<keyword evidence="1" id="KW-0812">Transmembrane</keyword>
<evidence type="ECO:0008006" key="4">
    <source>
        <dbReference type="Google" id="ProtNLM"/>
    </source>
</evidence>
<feature type="transmembrane region" description="Helical" evidence="1">
    <location>
        <begin position="23"/>
        <end position="42"/>
    </location>
</feature>
<protein>
    <recommendedName>
        <fullName evidence="4">Holin</fullName>
    </recommendedName>
</protein>
<evidence type="ECO:0000313" key="2">
    <source>
        <dbReference type="EMBL" id="GHH09432.1"/>
    </source>
</evidence>
<evidence type="ECO:0000313" key="3">
    <source>
        <dbReference type="Proteomes" id="UP000652430"/>
    </source>
</evidence>
<keyword evidence="1" id="KW-0472">Membrane</keyword>
<sequence length="103" mass="10933">MTDDTTPPIQAEKSPARDQAESAIRSVLLAISVVTALAGFVSKHDLAGFVAYMQSSDFLAALAALIGTATFGWGQWKARHRSQQLAAIAADPRVPDQVAKLKP</sequence>
<dbReference type="EMBL" id="BNAQ01000001">
    <property type="protein sequence ID" value="GHH09432.1"/>
    <property type="molecule type" value="Genomic_DNA"/>
</dbReference>
<keyword evidence="3" id="KW-1185">Reference proteome</keyword>
<keyword evidence="1" id="KW-1133">Transmembrane helix</keyword>
<dbReference type="Proteomes" id="UP000652430">
    <property type="component" value="Unassembled WGS sequence"/>
</dbReference>
<reference evidence="3" key="1">
    <citation type="journal article" date="2019" name="Int. J. Syst. Evol. Microbiol.">
        <title>The Global Catalogue of Microorganisms (GCM) 10K type strain sequencing project: providing services to taxonomists for standard genome sequencing and annotation.</title>
        <authorList>
            <consortium name="The Broad Institute Genomics Platform"/>
            <consortium name="The Broad Institute Genome Sequencing Center for Infectious Disease"/>
            <person name="Wu L."/>
            <person name="Ma J."/>
        </authorList>
    </citation>
    <scope>NUCLEOTIDE SEQUENCE [LARGE SCALE GENOMIC DNA]</scope>
    <source>
        <strain evidence="3">CGMCC 1.8957</strain>
    </source>
</reference>
<proteinExistence type="predicted"/>
<accession>A0ABQ3LDB6</accession>
<name>A0ABQ3LDB6_9SPHN</name>
<evidence type="ECO:0000256" key="1">
    <source>
        <dbReference type="SAM" id="Phobius"/>
    </source>
</evidence>
<organism evidence="2 3">
    <name type="scientific">Sphingomonas glacialis</name>
    <dbReference type="NCBI Taxonomy" id="658225"/>
    <lineage>
        <taxon>Bacteria</taxon>
        <taxon>Pseudomonadati</taxon>
        <taxon>Pseudomonadota</taxon>
        <taxon>Alphaproteobacteria</taxon>
        <taxon>Sphingomonadales</taxon>
        <taxon>Sphingomonadaceae</taxon>
        <taxon>Sphingomonas</taxon>
    </lineage>
</organism>
<comment type="caution">
    <text evidence="2">The sequence shown here is derived from an EMBL/GenBank/DDBJ whole genome shotgun (WGS) entry which is preliminary data.</text>
</comment>
<dbReference type="RefSeq" id="WP_189675044.1">
    <property type="nucleotide sequence ID" value="NZ_BNAQ01000001.1"/>
</dbReference>